<evidence type="ECO:0000313" key="4">
    <source>
        <dbReference type="Proteomes" id="UP000239747"/>
    </source>
</evidence>
<sequence length="286" mass="34116">MSEIETAKEFFDQDFLKDIISALIGTGTALLVFYLTILWDRKKEKKKSKDDDNNRVRHFSNLVKSSIGHVETVASNLDKMVSEYEKNNLDFQLLRFSPNKSFNRLEKLLKNENYFLSYVNNFGESKIKTFNNLSSEVDYFNMQIDQLWTMVEKSQNFDYERKKRFKEQVSELMNLTAWFTKQPELLSDSDIDQLNSYIKEFYENMKDESDLNYFYEYIRKVLENVLIKYTSNQTVLSHLPKFRDTSVLFREIQLQNNNHKEELKQISETLKNTLEKYKSDASELIK</sequence>
<evidence type="ECO:0000256" key="2">
    <source>
        <dbReference type="SAM" id="Phobius"/>
    </source>
</evidence>
<dbReference type="RefSeq" id="WP_105071634.1">
    <property type="nucleotide sequence ID" value="NZ_MTPW01000001.1"/>
</dbReference>
<reference evidence="3 4" key="1">
    <citation type="submission" date="2017-01" db="EMBL/GenBank/DDBJ databases">
        <title>Trade-off between light-utilization and light-protection in marine flavobacteria.</title>
        <authorList>
            <person name="Kumagai Y."/>
            <person name="Yoshizawa S."/>
            <person name="Kogure K."/>
            <person name="Iwasaki W."/>
        </authorList>
    </citation>
    <scope>NUCLEOTIDE SEQUENCE [LARGE SCALE GENOMIC DNA]</scope>
    <source>
        <strain evidence="3 4">KCTC 32109</strain>
    </source>
</reference>
<gene>
    <name evidence="3" type="ORF">BST92_11775</name>
</gene>
<keyword evidence="4" id="KW-1185">Reference proteome</keyword>
<keyword evidence="2" id="KW-1133">Transmembrane helix</keyword>
<dbReference type="OrthoDB" id="1416454at2"/>
<accession>A0A2S7UD95</accession>
<evidence type="ECO:0000256" key="1">
    <source>
        <dbReference type="SAM" id="Coils"/>
    </source>
</evidence>
<keyword evidence="2" id="KW-0472">Membrane</keyword>
<keyword evidence="2" id="KW-0812">Transmembrane</keyword>
<name>A0A2S7UD95_9FLAO</name>
<keyword evidence="1" id="KW-0175">Coiled coil</keyword>
<proteinExistence type="predicted"/>
<evidence type="ECO:0000313" key="3">
    <source>
        <dbReference type="EMBL" id="PQJ32561.1"/>
    </source>
</evidence>
<dbReference type="EMBL" id="MTPW01000001">
    <property type="protein sequence ID" value="PQJ32561.1"/>
    <property type="molecule type" value="Genomic_DNA"/>
</dbReference>
<feature type="coiled-coil region" evidence="1">
    <location>
        <begin position="249"/>
        <end position="280"/>
    </location>
</feature>
<comment type="caution">
    <text evidence="3">The sequence shown here is derived from an EMBL/GenBank/DDBJ whole genome shotgun (WGS) entry which is preliminary data.</text>
</comment>
<protein>
    <submittedName>
        <fullName evidence="3">Uncharacterized protein</fullName>
    </submittedName>
</protein>
<dbReference type="Proteomes" id="UP000239747">
    <property type="component" value="Unassembled WGS sequence"/>
</dbReference>
<dbReference type="AlphaFoldDB" id="A0A2S7UD95"/>
<organism evidence="3 4">
    <name type="scientific">Nonlabens arenilitoris</name>
    <dbReference type="NCBI Taxonomy" id="1217969"/>
    <lineage>
        <taxon>Bacteria</taxon>
        <taxon>Pseudomonadati</taxon>
        <taxon>Bacteroidota</taxon>
        <taxon>Flavobacteriia</taxon>
        <taxon>Flavobacteriales</taxon>
        <taxon>Flavobacteriaceae</taxon>
        <taxon>Nonlabens</taxon>
    </lineage>
</organism>
<feature type="transmembrane region" description="Helical" evidence="2">
    <location>
        <begin position="19"/>
        <end position="39"/>
    </location>
</feature>